<dbReference type="PANTHER" id="PTHR35585">
    <property type="entry name" value="HHE DOMAIN PROTEIN (AFU_ORTHOLOGUE AFUA_4G00730)"/>
    <property type="match status" value="1"/>
</dbReference>
<dbReference type="Gene3D" id="1.20.120.520">
    <property type="entry name" value="nmb1532 protein domain like"/>
    <property type="match status" value="1"/>
</dbReference>
<dbReference type="GeneID" id="80873526"/>
<dbReference type="EMBL" id="CP115611">
    <property type="protein sequence ID" value="WBW72381.1"/>
    <property type="molecule type" value="Genomic_DNA"/>
</dbReference>
<reference evidence="2 3" key="1">
    <citation type="journal article" date="2023" name="G3 (Bethesda)">
        <title>A high-quality reference genome for the fission yeast Schizosaccharomyces osmophilus.</title>
        <authorList>
            <person name="Jia G.S."/>
            <person name="Zhang W.C."/>
            <person name="Liang Y."/>
            <person name="Liu X.H."/>
            <person name="Rhind N."/>
            <person name="Pidoux A."/>
            <person name="Brysch-Herzberg M."/>
            <person name="Du L.L."/>
        </authorList>
    </citation>
    <scope>NUCLEOTIDE SEQUENCE [LARGE SCALE GENOMIC DNA]</scope>
    <source>
        <strain evidence="2 3">CBS 15793</strain>
    </source>
</reference>
<sequence>MSTTISKVVFNDHTELQNYYNYIRSSKDADSAIRWRNQFVWELARYLVGEEIVVYPKLTKYLGESGHAMAEKNRKEHQLIKEHLYKLQSMKPAEQEFVPTLDTIMIHLQKHIEEEENVEYPQLENEMGAEKSHHLAKTFERTKMLVPTYSHPSAPNKPPFETIVGLFATPIDTLRDLLRKWP</sequence>
<evidence type="ECO:0000259" key="1">
    <source>
        <dbReference type="Pfam" id="PF01814"/>
    </source>
</evidence>
<organism evidence="2 3">
    <name type="scientific">Schizosaccharomyces osmophilus</name>
    <dbReference type="NCBI Taxonomy" id="2545709"/>
    <lineage>
        <taxon>Eukaryota</taxon>
        <taxon>Fungi</taxon>
        <taxon>Dikarya</taxon>
        <taxon>Ascomycota</taxon>
        <taxon>Taphrinomycotina</taxon>
        <taxon>Schizosaccharomycetes</taxon>
        <taxon>Schizosaccharomycetales</taxon>
        <taxon>Schizosaccharomycetaceae</taxon>
        <taxon>Schizosaccharomyces</taxon>
    </lineage>
</organism>
<accession>A0AAE9WBG3</accession>
<evidence type="ECO:0000313" key="2">
    <source>
        <dbReference type="EMBL" id="WBW72381.1"/>
    </source>
</evidence>
<feature type="domain" description="Hemerythrin-like" evidence="1">
    <location>
        <begin position="6"/>
        <end position="123"/>
    </location>
</feature>
<keyword evidence="3" id="KW-1185">Reference proteome</keyword>
<dbReference type="KEGG" id="som:SOMG_00038"/>
<dbReference type="Pfam" id="PF01814">
    <property type="entry name" value="Hemerythrin"/>
    <property type="match status" value="1"/>
</dbReference>
<dbReference type="RefSeq" id="XP_056036624.1">
    <property type="nucleotide sequence ID" value="XM_056178837.1"/>
</dbReference>
<name>A0AAE9WBG3_9SCHI</name>
<dbReference type="PANTHER" id="PTHR35585:SF1">
    <property type="entry name" value="HHE DOMAIN PROTEIN (AFU_ORTHOLOGUE AFUA_4G00730)"/>
    <property type="match status" value="1"/>
</dbReference>
<dbReference type="Proteomes" id="UP001212411">
    <property type="component" value="Chromosome 1"/>
</dbReference>
<gene>
    <name evidence="2" type="ORF">SOMG_00038</name>
</gene>
<evidence type="ECO:0000313" key="3">
    <source>
        <dbReference type="Proteomes" id="UP001212411"/>
    </source>
</evidence>
<dbReference type="AlphaFoldDB" id="A0AAE9WBG3"/>
<protein>
    <submittedName>
        <fullName evidence="2">HHE domain-containing protein</fullName>
    </submittedName>
</protein>
<proteinExistence type="predicted"/>
<dbReference type="InterPro" id="IPR012312">
    <property type="entry name" value="Hemerythrin-like"/>
</dbReference>